<evidence type="ECO:0000313" key="1">
    <source>
        <dbReference type="EMBL" id="ATQ70868.1"/>
    </source>
</evidence>
<dbReference type="RefSeq" id="WP_099832085.1">
    <property type="nucleotide sequence ID" value="NZ_CP023739.1"/>
</dbReference>
<keyword evidence="1" id="KW-0614">Plasmid</keyword>
<dbReference type="AlphaFoldDB" id="A0A2D2D785"/>
<sequence length="183" mass="20820">MRDDDEPGSGNGMLWYAVGRSNGYSSGKSDGYREGENNGYYEGEQSALRDVEAQRQTEYCAGWRSIHINDFNAWMDVLNEERRRRAQLAVEVESLRENLAISDRHSDEHRTKLLKTLDFRRGMESCLWALLTAAEQGKSGRPEYAELKSIVYQMNDAWSKGEILCSPNALGPHIASLKRALDR</sequence>
<gene>
    <name evidence="1" type="ORF">CQW49_23245</name>
</gene>
<accession>A0A2D2D785</accession>
<dbReference type="KEGG" id="mtw:CQW49_23245"/>
<reference evidence="2" key="1">
    <citation type="submission" date="2017-10" db="EMBL/GenBank/DDBJ databases">
        <title>Completed PacBio SMRT sequence of Methylosinus trichosporium OB3b reveals presence of a third large plasmid.</title>
        <authorList>
            <person name="Charles T.C."/>
            <person name="Lynch M.D.J."/>
            <person name="Heil J.R."/>
            <person name="Cheng J."/>
        </authorList>
    </citation>
    <scope>NUCLEOTIDE SEQUENCE [LARGE SCALE GENOMIC DNA]</scope>
    <source>
        <strain evidence="2">OB3b</strain>
        <plasmid evidence="2">pob3b2</plasmid>
    </source>
</reference>
<protein>
    <submittedName>
        <fullName evidence="1">Uncharacterized protein</fullName>
    </submittedName>
</protein>
<organism evidence="1 2">
    <name type="scientific">Methylosinus trichosporium (strain ATCC 35070 / NCIMB 11131 / UNIQEM 75 / OB3b)</name>
    <dbReference type="NCBI Taxonomy" id="595536"/>
    <lineage>
        <taxon>Bacteria</taxon>
        <taxon>Pseudomonadati</taxon>
        <taxon>Pseudomonadota</taxon>
        <taxon>Alphaproteobacteria</taxon>
        <taxon>Hyphomicrobiales</taxon>
        <taxon>Methylocystaceae</taxon>
        <taxon>Methylosinus</taxon>
    </lineage>
</organism>
<name>A0A2D2D785_METT3</name>
<dbReference type="Proteomes" id="UP000230709">
    <property type="component" value="Plasmid pOB3b2"/>
</dbReference>
<geneLocation type="plasmid" evidence="2">
    <name>pob3b2</name>
</geneLocation>
<keyword evidence="2" id="KW-1185">Reference proteome</keyword>
<proteinExistence type="predicted"/>
<dbReference type="EMBL" id="CP023739">
    <property type="protein sequence ID" value="ATQ70868.1"/>
    <property type="molecule type" value="Genomic_DNA"/>
</dbReference>
<evidence type="ECO:0000313" key="2">
    <source>
        <dbReference type="Proteomes" id="UP000230709"/>
    </source>
</evidence>